<dbReference type="EMBL" id="HG793136">
    <property type="protein sequence ID" value="CRL19396.1"/>
    <property type="molecule type" value="Genomic_DNA"/>
</dbReference>
<feature type="repeat" description="Hemopexin" evidence="1">
    <location>
        <begin position="166"/>
        <end position="215"/>
    </location>
</feature>
<evidence type="ECO:0000313" key="3">
    <source>
        <dbReference type="Proteomes" id="UP000053732"/>
    </source>
</evidence>
<dbReference type="SUPFAM" id="SSF50923">
    <property type="entry name" value="Hemopexin-like domain"/>
    <property type="match status" value="1"/>
</dbReference>
<sequence length="218" mass="24675">MVTAVISKPGQDRQFYFFSGIKYATIELDSKFNDKLVKGPYFVREEWSTFREANWGSADAVVQVPGVPNSIYVFVGGHYFRATIDPDNQKDSFKYSGVKTIESEWKSLVDAGFDTVDAAIPDPSNDDILFFFRGTKSLKYSYKENKVVAGPKPITSYWPGIGKAGFDSIDAIFKTPNGDSYYVFKGDQYARISWKGGWDTLEVGRKITREHWSSLSWV</sequence>
<accession>A0A0G4NZ99</accession>
<dbReference type="PROSITE" id="PS51642">
    <property type="entry name" value="HEMOPEXIN_2"/>
    <property type="match status" value="2"/>
</dbReference>
<dbReference type="Gene3D" id="2.110.10.10">
    <property type="entry name" value="Hemopexin-like domain"/>
    <property type="match status" value="1"/>
</dbReference>
<organism evidence="2 3">
    <name type="scientific">Penicillium camemberti (strain FM 013)</name>
    <dbReference type="NCBI Taxonomy" id="1429867"/>
    <lineage>
        <taxon>Eukaryota</taxon>
        <taxon>Fungi</taxon>
        <taxon>Dikarya</taxon>
        <taxon>Ascomycota</taxon>
        <taxon>Pezizomycotina</taxon>
        <taxon>Eurotiomycetes</taxon>
        <taxon>Eurotiomycetidae</taxon>
        <taxon>Eurotiales</taxon>
        <taxon>Aspergillaceae</taxon>
        <taxon>Penicillium</taxon>
    </lineage>
</organism>
<evidence type="ECO:0000256" key="1">
    <source>
        <dbReference type="PROSITE-ProRule" id="PRU01011"/>
    </source>
</evidence>
<proteinExistence type="predicted"/>
<dbReference type="SMART" id="SM00120">
    <property type="entry name" value="HX"/>
    <property type="match status" value="3"/>
</dbReference>
<dbReference type="Proteomes" id="UP000053732">
    <property type="component" value="Unassembled WGS sequence"/>
</dbReference>
<dbReference type="InterPro" id="IPR018487">
    <property type="entry name" value="Hemopexin-like_repeat"/>
</dbReference>
<dbReference type="AlphaFoldDB" id="A0A0G4NZ99"/>
<protein>
    <submittedName>
        <fullName evidence="2">Hemopexin/matrixin</fullName>
    </submittedName>
</protein>
<reference evidence="2 3" key="1">
    <citation type="journal article" date="2014" name="Nat. Commun.">
        <title>Multiple recent horizontal transfers of a large genomic region in cheese making fungi.</title>
        <authorList>
            <person name="Cheeseman K."/>
            <person name="Ropars J."/>
            <person name="Renault P."/>
            <person name="Dupont J."/>
            <person name="Gouzy J."/>
            <person name="Branca A."/>
            <person name="Abraham A.L."/>
            <person name="Ceppi M."/>
            <person name="Conseiller E."/>
            <person name="Debuchy R."/>
            <person name="Malagnac F."/>
            <person name="Goarin A."/>
            <person name="Silar P."/>
            <person name="Lacoste S."/>
            <person name="Sallet E."/>
            <person name="Bensimon A."/>
            <person name="Giraud T."/>
            <person name="Brygoo Y."/>
        </authorList>
    </citation>
    <scope>NUCLEOTIDE SEQUENCE [LARGE SCALE GENOMIC DNA]</scope>
    <source>
        <strain evidence="3">FM 013</strain>
    </source>
</reference>
<feature type="repeat" description="Hemopexin" evidence="1">
    <location>
        <begin position="113"/>
        <end position="161"/>
    </location>
</feature>
<gene>
    <name evidence="2" type="ORF">PCAMFM013_S003g000187</name>
</gene>
<dbReference type="InterPro" id="IPR036375">
    <property type="entry name" value="Hemopexin-like_dom_sf"/>
</dbReference>
<dbReference type="Pfam" id="PF00045">
    <property type="entry name" value="Hemopexin"/>
    <property type="match status" value="1"/>
</dbReference>
<name>A0A0G4NZ99_PENC3</name>
<evidence type="ECO:0000313" key="2">
    <source>
        <dbReference type="EMBL" id="CRL19396.1"/>
    </source>
</evidence>
<keyword evidence="3" id="KW-1185">Reference proteome</keyword>